<feature type="domain" description="Luciferase-like" evidence="5">
    <location>
        <begin position="12"/>
        <end position="211"/>
    </location>
</feature>
<keyword evidence="2" id="KW-0288">FMN</keyword>
<dbReference type="GO" id="GO:0046306">
    <property type="term" value="P:alkanesulfonate catabolic process"/>
    <property type="evidence" value="ECO:0007669"/>
    <property type="project" value="TreeGrafter"/>
</dbReference>
<keyword evidence="1" id="KW-0285">Flavoprotein</keyword>
<protein>
    <submittedName>
        <fullName evidence="6">Putative F420-dependent oxidoreductase</fullName>
    </submittedName>
</protein>
<evidence type="ECO:0000256" key="3">
    <source>
        <dbReference type="ARBA" id="ARBA00023002"/>
    </source>
</evidence>
<dbReference type="InterPro" id="IPR011251">
    <property type="entry name" value="Luciferase-like_dom"/>
</dbReference>
<name>A0A853BBB5_9PSEU</name>
<evidence type="ECO:0000256" key="2">
    <source>
        <dbReference type="ARBA" id="ARBA00022643"/>
    </source>
</evidence>
<proteinExistence type="predicted"/>
<keyword evidence="7" id="KW-1185">Reference proteome</keyword>
<evidence type="ECO:0000256" key="4">
    <source>
        <dbReference type="ARBA" id="ARBA00023033"/>
    </source>
</evidence>
<dbReference type="InterPro" id="IPR050172">
    <property type="entry name" value="SsuD_RutA_monooxygenase"/>
</dbReference>
<dbReference type="EMBL" id="JACCFK010000002">
    <property type="protein sequence ID" value="NYI92673.1"/>
    <property type="molecule type" value="Genomic_DNA"/>
</dbReference>
<keyword evidence="4" id="KW-0503">Monooxygenase</keyword>
<organism evidence="6 7">
    <name type="scientific">Amycolatopsis endophytica</name>
    <dbReference type="NCBI Taxonomy" id="860233"/>
    <lineage>
        <taxon>Bacteria</taxon>
        <taxon>Bacillati</taxon>
        <taxon>Actinomycetota</taxon>
        <taxon>Actinomycetes</taxon>
        <taxon>Pseudonocardiales</taxon>
        <taxon>Pseudonocardiaceae</taxon>
        <taxon>Amycolatopsis</taxon>
    </lineage>
</organism>
<dbReference type="Gene3D" id="3.20.20.30">
    <property type="entry name" value="Luciferase-like domain"/>
    <property type="match status" value="1"/>
</dbReference>
<evidence type="ECO:0000259" key="5">
    <source>
        <dbReference type="Pfam" id="PF00296"/>
    </source>
</evidence>
<gene>
    <name evidence="6" type="ORF">HNR02_006048</name>
</gene>
<sequence length="282" mass="29948">MTDHRFRFGLVSGASGSARHWTDLARRVENLGFDTLLVPDTARVQASMPALATVAAATERLRMGTFVLAAPMHAPGRIAWETATLDQLSQGRFELGIGAGHPDAIGIAELLDRPFGSAGERVRQVGEAIRAVRKLFGDGTYTPVQQPAPPIMVAGGGVKLLRLAAEEADIIAVHGGGGNTEEGLRERLPVLKEAAGARFDALELSVNIFAIGDGPVPDWLRHFGVEPAATRNNANLAVLTGDTATAIDTLRRRRDEFGLSYITINAYALEEAIPVVEALAGT</sequence>
<evidence type="ECO:0000313" key="6">
    <source>
        <dbReference type="EMBL" id="NYI92673.1"/>
    </source>
</evidence>
<dbReference type="PANTHER" id="PTHR42847:SF4">
    <property type="entry name" value="ALKANESULFONATE MONOOXYGENASE-RELATED"/>
    <property type="match status" value="1"/>
</dbReference>
<keyword evidence="3" id="KW-0560">Oxidoreductase</keyword>
<dbReference type="PANTHER" id="PTHR42847">
    <property type="entry name" value="ALKANESULFONATE MONOOXYGENASE"/>
    <property type="match status" value="1"/>
</dbReference>
<dbReference type="AlphaFoldDB" id="A0A853BBB5"/>
<dbReference type="SUPFAM" id="SSF51679">
    <property type="entry name" value="Bacterial luciferase-like"/>
    <property type="match status" value="1"/>
</dbReference>
<dbReference type="GO" id="GO:0008726">
    <property type="term" value="F:alkanesulfonate monooxygenase activity"/>
    <property type="evidence" value="ECO:0007669"/>
    <property type="project" value="TreeGrafter"/>
</dbReference>
<reference evidence="6 7" key="1">
    <citation type="submission" date="2020-07" db="EMBL/GenBank/DDBJ databases">
        <title>Sequencing the genomes of 1000 actinobacteria strains.</title>
        <authorList>
            <person name="Klenk H.-P."/>
        </authorList>
    </citation>
    <scope>NUCLEOTIDE SEQUENCE [LARGE SCALE GENOMIC DNA]</scope>
    <source>
        <strain evidence="6 7">DSM 104006</strain>
    </source>
</reference>
<dbReference type="InterPro" id="IPR036661">
    <property type="entry name" value="Luciferase-like_sf"/>
</dbReference>
<dbReference type="Pfam" id="PF00296">
    <property type="entry name" value="Bac_luciferase"/>
    <property type="match status" value="1"/>
</dbReference>
<evidence type="ECO:0000313" key="7">
    <source>
        <dbReference type="Proteomes" id="UP000549616"/>
    </source>
</evidence>
<evidence type="ECO:0000256" key="1">
    <source>
        <dbReference type="ARBA" id="ARBA00022630"/>
    </source>
</evidence>
<accession>A0A853BBB5</accession>
<comment type="caution">
    <text evidence="6">The sequence shown here is derived from an EMBL/GenBank/DDBJ whole genome shotgun (WGS) entry which is preliminary data.</text>
</comment>
<dbReference type="RefSeq" id="WP_179776983.1">
    <property type="nucleotide sequence ID" value="NZ_JACCFK010000002.1"/>
</dbReference>
<dbReference type="Proteomes" id="UP000549616">
    <property type="component" value="Unassembled WGS sequence"/>
</dbReference>